<comment type="similarity">
    <text evidence="2">Belongs to the 2H phosphoesterase superfamily. ThpR family.</text>
</comment>
<comment type="caution">
    <text evidence="3">The sequence shown here is derived from an EMBL/GenBank/DDBJ whole genome shotgun (WGS) entry which is preliminary data.</text>
</comment>
<organism evidence="3 4">
    <name type="scientific">Dactylosporangium cerinum</name>
    <dbReference type="NCBI Taxonomy" id="1434730"/>
    <lineage>
        <taxon>Bacteria</taxon>
        <taxon>Bacillati</taxon>
        <taxon>Actinomycetota</taxon>
        <taxon>Actinomycetes</taxon>
        <taxon>Micromonosporales</taxon>
        <taxon>Micromonosporaceae</taxon>
        <taxon>Dactylosporangium</taxon>
    </lineage>
</organism>
<feature type="short sequence motif" description="HXTX 1" evidence="2">
    <location>
        <begin position="45"/>
        <end position="48"/>
    </location>
</feature>
<dbReference type="RefSeq" id="WP_380113208.1">
    <property type="nucleotide sequence ID" value="NZ_JBHSIU010000005.1"/>
</dbReference>
<dbReference type="Pfam" id="PF13563">
    <property type="entry name" value="2_5_RNA_ligase2"/>
    <property type="match status" value="1"/>
</dbReference>
<accession>A0ABV9VKV4</accession>
<evidence type="ECO:0000313" key="4">
    <source>
        <dbReference type="Proteomes" id="UP001595912"/>
    </source>
</evidence>
<comment type="catalytic activity">
    <reaction evidence="2">
        <text>a 3'-end 2',3'-cyclophospho-ribonucleotide-RNA + H2O = a 3'-end 2'-phospho-ribonucleotide-RNA + H(+)</text>
        <dbReference type="Rhea" id="RHEA:11828"/>
        <dbReference type="Rhea" id="RHEA-COMP:10464"/>
        <dbReference type="Rhea" id="RHEA-COMP:17353"/>
        <dbReference type="ChEBI" id="CHEBI:15377"/>
        <dbReference type="ChEBI" id="CHEBI:15378"/>
        <dbReference type="ChEBI" id="CHEBI:83064"/>
        <dbReference type="ChEBI" id="CHEBI:173113"/>
        <dbReference type="EC" id="3.1.4.58"/>
    </reaction>
</comment>
<feature type="short sequence motif" description="HXTX 2" evidence="2">
    <location>
        <begin position="126"/>
        <end position="129"/>
    </location>
</feature>
<evidence type="ECO:0000256" key="1">
    <source>
        <dbReference type="ARBA" id="ARBA00022801"/>
    </source>
</evidence>
<dbReference type="PANTHER" id="PTHR35561:SF1">
    <property type="entry name" value="RNA 2',3'-CYCLIC PHOSPHODIESTERASE"/>
    <property type="match status" value="1"/>
</dbReference>
<evidence type="ECO:0000256" key="2">
    <source>
        <dbReference type="HAMAP-Rule" id="MF_01940"/>
    </source>
</evidence>
<dbReference type="SUPFAM" id="SSF55144">
    <property type="entry name" value="LigT-like"/>
    <property type="match status" value="1"/>
</dbReference>
<protein>
    <recommendedName>
        <fullName evidence="2">RNA 2',3'-cyclic phosphodiesterase</fullName>
        <shortName evidence="2">RNA 2',3'-CPDase</shortName>
        <ecNumber evidence="2">3.1.4.58</ecNumber>
    </recommendedName>
</protein>
<dbReference type="PANTHER" id="PTHR35561">
    <property type="entry name" value="RNA 2',3'-CYCLIC PHOSPHODIESTERASE"/>
    <property type="match status" value="1"/>
</dbReference>
<gene>
    <name evidence="3" type="primary">thpR</name>
    <name evidence="3" type="ORF">ACFPIJ_03975</name>
</gene>
<feature type="active site" description="Proton donor" evidence="2">
    <location>
        <position position="45"/>
    </location>
</feature>
<name>A0ABV9VKV4_9ACTN</name>
<dbReference type="InterPro" id="IPR009097">
    <property type="entry name" value="Cyclic_Pdiesterase"/>
</dbReference>
<sequence length="186" mass="20588">MRLFIAAYLPDEVERHFAAMVGTLAVARPMPEGRSLRLVPAEQRHMTLAFIGDVEDERRDDAVEVLEALPQIVPRARIGGGGRFGRGKFTTLVAKVDGDVAPLGDAVRKLLKKRRLPFDHRPLQPHVTIARPGDRLPGADLAADLDVLRAYEGPEWLVDDVRLMKSEPGPRPTYEVLATTRDAKQG</sequence>
<dbReference type="InterPro" id="IPR004175">
    <property type="entry name" value="RNA_CPDase"/>
</dbReference>
<dbReference type="Proteomes" id="UP001595912">
    <property type="component" value="Unassembled WGS sequence"/>
</dbReference>
<reference evidence="4" key="1">
    <citation type="journal article" date="2019" name="Int. J. Syst. Evol. Microbiol.">
        <title>The Global Catalogue of Microorganisms (GCM) 10K type strain sequencing project: providing services to taxonomists for standard genome sequencing and annotation.</title>
        <authorList>
            <consortium name="The Broad Institute Genomics Platform"/>
            <consortium name="The Broad Institute Genome Sequencing Center for Infectious Disease"/>
            <person name="Wu L."/>
            <person name="Ma J."/>
        </authorList>
    </citation>
    <scope>NUCLEOTIDE SEQUENCE [LARGE SCALE GENOMIC DNA]</scope>
    <source>
        <strain evidence="4">CGMCC 4.7152</strain>
    </source>
</reference>
<comment type="function">
    <text evidence="2">Hydrolyzes RNA 2',3'-cyclic phosphodiester to an RNA 2'-phosphomonoester.</text>
</comment>
<dbReference type="EC" id="3.1.4.58" evidence="2"/>
<feature type="active site" description="Proton acceptor" evidence="2">
    <location>
        <position position="126"/>
    </location>
</feature>
<dbReference type="HAMAP" id="MF_01940">
    <property type="entry name" value="RNA_CPDase"/>
    <property type="match status" value="1"/>
</dbReference>
<proteinExistence type="inferred from homology"/>
<keyword evidence="1 2" id="KW-0378">Hydrolase</keyword>
<dbReference type="Gene3D" id="3.90.1140.10">
    <property type="entry name" value="Cyclic phosphodiesterase"/>
    <property type="match status" value="1"/>
</dbReference>
<dbReference type="EMBL" id="JBHSIU010000005">
    <property type="protein sequence ID" value="MFC4996982.1"/>
    <property type="molecule type" value="Genomic_DNA"/>
</dbReference>
<keyword evidence="4" id="KW-1185">Reference proteome</keyword>
<evidence type="ECO:0000313" key="3">
    <source>
        <dbReference type="EMBL" id="MFC4996982.1"/>
    </source>
</evidence>
<dbReference type="NCBIfam" id="TIGR02258">
    <property type="entry name" value="2_5_ligase"/>
    <property type="match status" value="1"/>
</dbReference>